<reference evidence="3" key="1">
    <citation type="journal article" date="2017" name="Genome Biol.">
        <title>Comparative genomics reveals high biological diversity and specific adaptations in the industrially and medically important fungal genus Aspergillus.</title>
        <authorList>
            <person name="de Vries R.P."/>
            <person name="Riley R."/>
            <person name="Wiebenga A."/>
            <person name="Aguilar-Osorio G."/>
            <person name="Amillis S."/>
            <person name="Uchima C.A."/>
            <person name="Anderluh G."/>
            <person name="Asadollahi M."/>
            <person name="Askin M."/>
            <person name="Barry K."/>
            <person name="Battaglia E."/>
            <person name="Bayram O."/>
            <person name="Benocci T."/>
            <person name="Braus-Stromeyer S.A."/>
            <person name="Caldana C."/>
            <person name="Canovas D."/>
            <person name="Cerqueira G.C."/>
            <person name="Chen F."/>
            <person name="Chen W."/>
            <person name="Choi C."/>
            <person name="Clum A."/>
            <person name="Dos Santos R.A."/>
            <person name="Damasio A.R."/>
            <person name="Diallinas G."/>
            <person name="Emri T."/>
            <person name="Fekete E."/>
            <person name="Flipphi M."/>
            <person name="Freyberg S."/>
            <person name="Gallo A."/>
            <person name="Gournas C."/>
            <person name="Habgood R."/>
            <person name="Hainaut M."/>
            <person name="Harispe M.L."/>
            <person name="Henrissat B."/>
            <person name="Hilden K.S."/>
            <person name="Hope R."/>
            <person name="Hossain A."/>
            <person name="Karabika E."/>
            <person name="Karaffa L."/>
            <person name="Karanyi Z."/>
            <person name="Krasevec N."/>
            <person name="Kuo A."/>
            <person name="Kusch H."/>
            <person name="LaButti K."/>
            <person name="Lagendijk E.L."/>
            <person name="Lapidus A."/>
            <person name="Levasseur A."/>
            <person name="Lindquist E."/>
            <person name="Lipzen A."/>
            <person name="Logrieco A.F."/>
            <person name="MacCabe A."/>
            <person name="Maekelae M.R."/>
            <person name="Malavazi I."/>
            <person name="Melin P."/>
            <person name="Meyer V."/>
            <person name="Mielnichuk N."/>
            <person name="Miskei M."/>
            <person name="Molnar A.P."/>
            <person name="Mule G."/>
            <person name="Ngan C.Y."/>
            <person name="Orejas M."/>
            <person name="Orosz E."/>
            <person name="Ouedraogo J.P."/>
            <person name="Overkamp K.M."/>
            <person name="Park H.-S."/>
            <person name="Perrone G."/>
            <person name="Piumi F."/>
            <person name="Punt P.J."/>
            <person name="Ram A.F."/>
            <person name="Ramon A."/>
            <person name="Rauscher S."/>
            <person name="Record E."/>
            <person name="Riano-Pachon D.M."/>
            <person name="Robert V."/>
            <person name="Roehrig J."/>
            <person name="Ruller R."/>
            <person name="Salamov A."/>
            <person name="Salih N.S."/>
            <person name="Samson R.A."/>
            <person name="Sandor E."/>
            <person name="Sanguinetti M."/>
            <person name="Schuetze T."/>
            <person name="Sepcic K."/>
            <person name="Shelest E."/>
            <person name="Sherlock G."/>
            <person name="Sophianopoulou V."/>
            <person name="Squina F.M."/>
            <person name="Sun H."/>
            <person name="Susca A."/>
            <person name="Todd R.B."/>
            <person name="Tsang A."/>
            <person name="Unkles S.E."/>
            <person name="van de Wiele N."/>
            <person name="van Rossen-Uffink D."/>
            <person name="Oliveira J.V."/>
            <person name="Vesth T.C."/>
            <person name="Visser J."/>
            <person name="Yu J.-H."/>
            <person name="Zhou M."/>
            <person name="Andersen M.R."/>
            <person name="Archer D.B."/>
            <person name="Baker S.E."/>
            <person name="Benoit I."/>
            <person name="Brakhage A.A."/>
            <person name="Braus G.H."/>
            <person name="Fischer R."/>
            <person name="Frisvad J.C."/>
            <person name="Goldman G.H."/>
            <person name="Houbraken J."/>
            <person name="Oakley B."/>
            <person name="Pocsi I."/>
            <person name="Scazzocchio C."/>
            <person name="Seiboth B."/>
            <person name="vanKuyk P.A."/>
            <person name="Wortman J."/>
            <person name="Dyer P.S."/>
            <person name="Grigoriev I.V."/>
        </authorList>
    </citation>
    <scope>NUCLEOTIDE SEQUENCE [LARGE SCALE GENOMIC DNA]</scope>
    <source>
        <strain evidence="3">CBS 506.65</strain>
    </source>
</reference>
<name>A0A1L9SF13_9EURO</name>
<dbReference type="SUPFAM" id="SSF55961">
    <property type="entry name" value="Bet v1-like"/>
    <property type="match status" value="1"/>
</dbReference>
<sequence>MVLITTATTTPVNPPGAQPILTHAELWATLVSKARHPEPFVSAIERSRIIHEHADGLTRSVLFKGQDKEIEEEIRYIGSTTVDFFVSTGQHITNTISGGDSGDPADLYLTFTFEWPHPDVEAGSQQEEELRGRYAAMGRQVVPHTVAVARERIIQEEESSTNLRSRQDALHELTAGGGLRGNR</sequence>
<protein>
    <recommendedName>
        <fullName evidence="4">DUF1857 domain-containing protein</fullName>
    </recommendedName>
</protein>
<evidence type="ECO:0000256" key="1">
    <source>
        <dbReference type="SAM" id="MobiDB-lite"/>
    </source>
</evidence>
<dbReference type="Pfam" id="PF08982">
    <property type="entry name" value="AtaL"/>
    <property type="match status" value="1"/>
</dbReference>
<accession>A0A1L9SF13</accession>
<dbReference type="InterPro" id="IPR023393">
    <property type="entry name" value="START-like_dom_sf"/>
</dbReference>
<dbReference type="STRING" id="1073090.A0A1L9SF13"/>
<dbReference type="EMBL" id="KV878344">
    <property type="protein sequence ID" value="OJJ45786.1"/>
    <property type="molecule type" value="Genomic_DNA"/>
</dbReference>
<dbReference type="OrthoDB" id="2320332at2759"/>
<gene>
    <name evidence="2" type="ORF">ASPZODRAFT_26405</name>
</gene>
<evidence type="ECO:0000313" key="3">
    <source>
        <dbReference type="Proteomes" id="UP000184188"/>
    </source>
</evidence>
<dbReference type="InterPro" id="IPR015075">
    <property type="entry name" value="AtaL"/>
</dbReference>
<evidence type="ECO:0008006" key="4">
    <source>
        <dbReference type="Google" id="ProtNLM"/>
    </source>
</evidence>
<dbReference type="Proteomes" id="UP000184188">
    <property type="component" value="Unassembled WGS sequence"/>
</dbReference>
<dbReference type="GeneID" id="34614507"/>
<dbReference type="VEuPathDB" id="FungiDB:ASPZODRAFT_26405"/>
<feature type="region of interest" description="Disordered" evidence="1">
    <location>
        <begin position="158"/>
        <end position="183"/>
    </location>
</feature>
<organism evidence="2 3">
    <name type="scientific">Penicilliopsis zonata CBS 506.65</name>
    <dbReference type="NCBI Taxonomy" id="1073090"/>
    <lineage>
        <taxon>Eukaryota</taxon>
        <taxon>Fungi</taxon>
        <taxon>Dikarya</taxon>
        <taxon>Ascomycota</taxon>
        <taxon>Pezizomycotina</taxon>
        <taxon>Eurotiomycetes</taxon>
        <taxon>Eurotiomycetidae</taxon>
        <taxon>Eurotiales</taxon>
        <taxon>Aspergillaceae</taxon>
        <taxon>Penicilliopsis</taxon>
    </lineage>
</organism>
<proteinExistence type="predicted"/>
<dbReference type="RefSeq" id="XP_022580296.1">
    <property type="nucleotide sequence ID" value="XM_022728043.1"/>
</dbReference>
<evidence type="ECO:0000313" key="2">
    <source>
        <dbReference type="EMBL" id="OJJ45786.1"/>
    </source>
</evidence>
<dbReference type="Gene3D" id="3.30.530.20">
    <property type="match status" value="1"/>
</dbReference>
<dbReference type="AlphaFoldDB" id="A0A1L9SF13"/>
<keyword evidence="3" id="KW-1185">Reference proteome</keyword>